<dbReference type="EMBL" id="JRHH01000002">
    <property type="protein sequence ID" value="KGD68753.1"/>
    <property type="molecule type" value="Genomic_DNA"/>
</dbReference>
<evidence type="ECO:0000313" key="1">
    <source>
        <dbReference type="EMBL" id="KGD68753.1"/>
    </source>
</evidence>
<organism evidence="1 2">
    <name type="scientific">Flavobacterium aquatile LMG 4008 = ATCC 11947</name>
    <dbReference type="NCBI Taxonomy" id="1453498"/>
    <lineage>
        <taxon>Bacteria</taxon>
        <taxon>Pseudomonadati</taxon>
        <taxon>Bacteroidota</taxon>
        <taxon>Flavobacteriia</taxon>
        <taxon>Flavobacteriales</taxon>
        <taxon>Flavobacteriaceae</taxon>
        <taxon>Flavobacterium</taxon>
    </lineage>
</organism>
<name>A0A095U2D5_9FLAO</name>
<accession>A0A095U2D5</accession>
<comment type="caution">
    <text evidence="1">The sequence shown here is derived from an EMBL/GenBank/DDBJ whole genome shotgun (WGS) entry which is preliminary data.</text>
</comment>
<keyword evidence="2" id="KW-1185">Reference proteome</keyword>
<dbReference type="Proteomes" id="UP000029554">
    <property type="component" value="Unassembled WGS sequence"/>
</dbReference>
<gene>
    <name evidence="1" type="ORF">LG45_03660</name>
</gene>
<sequence length="60" mass="7337">MGLFRFRLEQSKIQSFRKTEVEEKPYFIIRVKTLFFGVTYLKIRHYEIKKPAIMQVLKVL</sequence>
<evidence type="ECO:0000313" key="2">
    <source>
        <dbReference type="Proteomes" id="UP000029554"/>
    </source>
</evidence>
<protein>
    <submittedName>
        <fullName evidence="1">Uncharacterized protein</fullName>
    </submittedName>
</protein>
<proteinExistence type="predicted"/>
<dbReference type="STRING" id="1453498.LG45_03660"/>
<dbReference type="AlphaFoldDB" id="A0A095U2D5"/>
<reference evidence="1 2" key="1">
    <citation type="submission" date="2014-09" db="EMBL/GenBank/DDBJ databases">
        <title>Whole Genome Shotgun of Flavobacterium aquatile LMG 4008.</title>
        <authorList>
            <person name="Gale A.N."/>
            <person name="Pipes S.E."/>
            <person name="Newman J.D."/>
        </authorList>
    </citation>
    <scope>NUCLEOTIDE SEQUENCE [LARGE SCALE GENOMIC DNA]</scope>
    <source>
        <strain evidence="1 2">LMG 4008</strain>
    </source>
</reference>